<dbReference type="Proteomes" id="UP001138500">
    <property type="component" value="Unassembled WGS sequence"/>
</dbReference>
<organism evidence="2 3">
    <name type="scientific">Teratosphaeria destructans</name>
    <dbReference type="NCBI Taxonomy" id="418781"/>
    <lineage>
        <taxon>Eukaryota</taxon>
        <taxon>Fungi</taxon>
        <taxon>Dikarya</taxon>
        <taxon>Ascomycota</taxon>
        <taxon>Pezizomycotina</taxon>
        <taxon>Dothideomycetes</taxon>
        <taxon>Dothideomycetidae</taxon>
        <taxon>Mycosphaerellales</taxon>
        <taxon>Teratosphaeriaceae</taxon>
        <taxon>Teratosphaeria</taxon>
    </lineage>
</organism>
<reference evidence="2 3" key="2">
    <citation type="journal article" date="2021" name="Curr. Genet.">
        <title>Genetic response to nitrogen starvation in the aggressive Eucalyptus foliar pathogen Teratosphaeria destructans.</title>
        <authorList>
            <person name="Havenga M."/>
            <person name="Wingfield B.D."/>
            <person name="Wingfield M.J."/>
            <person name="Dreyer L.L."/>
            <person name="Roets F."/>
            <person name="Aylward J."/>
        </authorList>
    </citation>
    <scope>NUCLEOTIDE SEQUENCE [LARGE SCALE GENOMIC DNA]</scope>
    <source>
        <strain evidence="2">CMW44962</strain>
    </source>
</reference>
<sequence>MSLKRTKPPKRNSAAASRAHRSIKLDKEGRKAVTELRTANGDENGATDEQVGFELADAKELSAFAKGVEEGARWFRD</sequence>
<evidence type="ECO:0000313" key="3">
    <source>
        <dbReference type="Proteomes" id="UP001138500"/>
    </source>
</evidence>
<feature type="compositionally biased region" description="Basic residues" evidence="1">
    <location>
        <begin position="1"/>
        <end position="10"/>
    </location>
</feature>
<evidence type="ECO:0000256" key="1">
    <source>
        <dbReference type="SAM" id="MobiDB-lite"/>
    </source>
</evidence>
<reference evidence="2 3" key="1">
    <citation type="journal article" date="2018" name="IMA Fungus">
        <title>IMA Genome-F 10: Nine draft genome sequences of Claviceps purpurea s.lat., including C. arundinis, C. humidiphila, and C. cf. spartinae, pseudomolecules for the pitch canker pathogen Fusarium circinatum, draft genome of Davidsoniella eucalypti, Grosmannia galeiformis, Quambalaria eucalypti, and Teratosphaeria destructans.</title>
        <authorList>
            <person name="Wingfield B.D."/>
            <person name="Liu M."/>
            <person name="Nguyen H.D."/>
            <person name="Lane F.A."/>
            <person name="Morgan S.W."/>
            <person name="De Vos L."/>
            <person name="Wilken P.M."/>
            <person name="Duong T.A."/>
            <person name="Aylward J."/>
            <person name="Coetzee M.P."/>
            <person name="Dadej K."/>
            <person name="De Beer Z.W."/>
            <person name="Findlay W."/>
            <person name="Havenga M."/>
            <person name="Kolarik M."/>
            <person name="Menzies J.G."/>
            <person name="Naidoo K."/>
            <person name="Pochopski O."/>
            <person name="Shoukouhi P."/>
            <person name="Santana Q.C."/>
            <person name="Seifert K.A."/>
            <person name="Soal N."/>
            <person name="Steenkamp E.T."/>
            <person name="Tatham C.T."/>
            <person name="van der Nest M.A."/>
            <person name="Wingfield M.J."/>
        </authorList>
    </citation>
    <scope>NUCLEOTIDE SEQUENCE [LARGE SCALE GENOMIC DNA]</scope>
    <source>
        <strain evidence="2">CMW44962</strain>
    </source>
</reference>
<proteinExistence type="predicted"/>
<gene>
    <name evidence="2" type="ORF">Tdes44962_MAKER07946</name>
</gene>
<name>A0A9W7SYC3_9PEZI</name>
<evidence type="ECO:0000313" key="2">
    <source>
        <dbReference type="EMBL" id="KAH9840400.1"/>
    </source>
</evidence>
<protein>
    <submittedName>
        <fullName evidence="2">Uncharacterized protein</fullName>
    </submittedName>
</protein>
<keyword evidence="3" id="KW-1185">Reference proteome</keyword>
<dbReference type="AlphaFoldDB" id="A0A9W7SYC3"/>
<dbReference type="EMBL" id="RIBY02000569">
    <property type="protein sequence ID" value="KAH9840400.1"/>
    <property type="molecule type" value="Genomic_DNA"/>
</dbReference>
<feature type="region of interest" description="Disordered" evidence="1">
    <location>
        <begin position="1"/>
        <end position="30"/>
    </location>
</feature>
<comment type="caution">
    <text evidence="2">The sequence shown here is derived from an EMBL/GenBank/DDBJ whole genome shotgun (WGS) entry which is preliminary data.</text>
</comment>
<accession>A0A9W7SYC3</accession>